<proteinExistence type="predicted"/>
<dbReference type="PROSITE" id="PS50181">
    <property type="entry name" value="FBOX"/>
    <property type="match status" value="1"/>
</dbReference>
<name>A0A8J2IGV1_FUSEQ</name>
<evidence type="ECO:0000259" key="1">
    <source>
        <dbReference type="PROSITE" id="PS50181"/>
    </source>
</evidence>
<feature type="domain" description="F-box" evidence="1">
    <location>
        <begin position="11"/>
        <end position="59"/>
    </location>
</feature>
<dbReference type="EMBL" id="CAJSTJ010000111">
    <property type="protein sequence ID" value="CAG7556950.1"/>
    <property type="molecule type" value="Genomic_DNA"/>
</dbReference>
<reference evidence="2" key="1">
    <citation type="submission" date="2021-05" db="EMBL/GenBank/DDBJ databases">
        <authorList>
            <person name="Khan N."/>
        </authorList>
    </citation>
    <scope>NUCLEOTIDE SEQUENCE</scope>
</reference>
<accession>A0A8J2IGV1</accession>
<protein>
    <recommendedName>
        <fullName evidence="1">F-box domain-containing protein</fullName>
    </recommendedName>
</protein>
<dbReference type="Proteomes" id="UP000693738">
    <property type="component" value="Unassembled WGS sequence"/>
</dbReference>
<evidence type="ECO:0000313" key="3">
    <source>
        <dbReference type="Proteomes" id="UP000693738"/>
    </source>
</evidence>
<evidence type="ECO:0000313" key="2">
    <source>
        <dbReference type="EMBL" id="CAG7556950.1"/>
    </source>
</evidence>
<dbReference type="Pfam" id="PF00646">
    <property type="entry name" value="F-box"/>
    <property type="match status" value="1"/>
</dbReference>
<comment type="caution">
    <text evidence="2">The sequence shown here is derived from an EMBL/GenBank/DDBJ whole genome shotgun (WGS) entry which is preliminary data.</text>
</comment>
<dbReference type="InterPro" id="IPR001810">
    <property type="entry name" value="F-box_dom"/>
</dbReference>
<dbReference type="AlphaFoldDB" id="A0A8J2IGV1"/>
<organism evidence="2 3">
    <name type="scientific">Fusarium equiseti</name>
    <name type="common">Fusarium scirpi</name>
    <dbReference type="NCBI Taxonomy" id="61235"/>
    <lineage>
        <taxon>Eukaryota</taxon>
        <taxon>Fungi</taxon>
        <taxon>Dikarya</taxon>
        <taxon>Ascomycota</taxon>
        <taxon>Pezizomycotina</taxon>
        <taxon>Sordariomycetes</taxon>
        <taxon>Hypocreomycetidae</taxon>
        <taxon>Hypocreales</taxon>
        <taxon>Nectriaceae</taxon>
        <taxon>Fusarium</taxon>
        <taxon>Fusarium incarnatum-equiseti species complex</taxon>
    </lineage>
</organism>
<gene>
    <name evidence="2" type="ORF">FEQUK3_LOCUS2681</name>
</gene>
<sequence length="473" mass="54599">MNAYDQSREALRLLKCLPAEVLGQIISNLPNIDIKNLRQTCIYFKDIARPRINRLFLSTNLKDIQVFRAVADHEIYRYEVTEIIYADVRFSHADDIDSESDYDTDNIGDATGTPLWFCDVYRKLSQQQQTTIATNRDADALKYGLSRLTNLRRVTITPAAHGVPGRPLYYTPAIRSLPQGILYPIERGWPFTMLCNNQLEEEDWDEEKAQWRGYFLVSRTLAQHLRDNPGTKFTELVIDTNQLRTGISSRIFEEAKSSEKTDLITILSQPGFTRLDLSLYCGNQHEYDWCSFGSGRLCNLLAKATDIQHISLFTNMAMRTEDEVDENFFPLRSIFPISDWHRLRHFGLSRFYVQKDDVIEFLKLLPQTLMSVELSFLLFFPDQGNYQTLLEDMRDKLGWGERRLVDQPKIVVRIDAWFEPALGAILQDLSREVDSFVYHGGDNPFEALEELNWLTNVTEGAGVLVDAFGPDYK</sequence>